<dbReference type="AlphaFoldDB" id="A0A0S2DD32"/>
<feature type="region of interest" description="Disordered" evidence="1">
    <location>
        <begin position="17"/>
        <end position="67"/>
    </location>
</feature>
<evidence type="ECO:0000313" key="2">
    <source>
        <dbReference type="EMBL" id="ALN56433.1"/>
    </source>
</evidence>
<evidence type="ECO:0000256" key="1">
    <source>
        <dbReference type="SAM" id="MobiDB-lite"/>
    </source>
</evidence>
<gene>
    <name evidence="2" type="ORF">GLE_1075</name>
</gene>
<name>A0A0S2DD32_LYSEN</name>
<evidence type="ECO:0000313" key="3">
    <source>
        <dbReference type="Proteomes" id="UP000061569"/>
    </source>
</evidence>
<proteinExistence type="predicted"/>
<organism evidence="2 3">
    <name type="scientific">Lysobacter enzymogenes</name>
    <dbReference type="NCBI Taxonomy" id="69"/>
    <lineage>
        <taxon>Bacteria</taxon>
        <taxon>Pseudomonadati</taxon>
        <taxon>Pseudomonadota</taxon>
        <taxon>Gammaproteobacteria</taxon>
        <taxon>Lysobacterales</taxon>
        <taxon>Lysobacteraceae</taxon>
        <taxon>Lysobacter</taxon>
    </lineage>
</organism>
<protein>
    <submittedName>
        <fullName evidence="2">Uncharacterized protein</fullName>
    </submittedName>
</protein>
<dbReference type="EMBL" id="CP013140">
    <property type="protein sequence ID" value="ALN56433.1"/>
    <property type="molecule type" value="Genomic_DNA"/>
</dbReference>
<accession>A0A0S2DD32</accession>
<dbReference type="PATRIC" id="fig|69.6.peg.1063"/>
<reference evidence="2 3" key="1">
    <citation type="submission" date="2015-11" db="EMBL/GenBank/DDBJ databases">
        <title>Genome sequences of Lysobacter enzymogenes strain C3 and Lysobacter antibioticus ATCC 29479.</title>
        <authorList>
            <person name="Kobayashi D.Y."/>
        </authorList>
    </citation>
    <scope>NUCLEOTIDE SEQUENCE [LARGE SCALE GENOMIC DNA]</scope>
    <source>
        <strain evidence="2 3">C3</strain>
    </source>
</reference>
<dbReference type="KEGG" id="lez:GLE_1075"/>
<dbReference type="Proteomes" id="UP000061569">
    <property type="component" value="Chromosome"/>
</dbReference>
<sequence length="67" mass="7293">MLFFPPRRTCLATCAGSATEPFSQPEPKASGLKPLPQQSASLPWRRDLRRGVPVGGPSGPMLFFPPR</sequence>